<dbReference type="EMBL" id="PVWG01000127">
    <property type="protein sequence ID" value="PSB13673.1"/>
    <property type="molecule type" value="Genomic_DNA"/>
</dbReference>
<proteinExistence type="predicted"/>
<gene>
    <name evidence="2" type="ORF">C7B65_26950</name>
</gene>
<dbReference type="GO" id="GO:0003677">
    <property type="term" value="F:DNA binding"/>
    <property type="evidence" value="ECO:0007669"/>
    <property type="project" value="InterPro"/>
</dbReference>
<evidence type="ECO:0000313" key="3">
    <source>
        <dbReference type="Proteomes" id="UP000238634"/>
    </source>
</evidence>
<dbReference type="InterPro" id="IPR002559">
    <property type="entry name" value="Transposase_11"/>
</dbReference>
<evidence type="ECO:0000313" key="2">
    <source>
        <dbReference type="EMBL" id="PSB13673.1"/>
    </source>
</evidence>
<dbReference type="SUPFAM" id="SSF53098">
    <property type="entry name" value="Ribonuclease H-like"/>
    <property type="match status" value="1"/>
</dbReference>
<evidence type="ECO:0000259" key="1">
    <source>
        <dbReference type="Pfam" id="PF01609"/>
    </source>
</evidence>
<dbReference type="GO" id="GO:0004803">
    <property type="term" value="F:transposase activity"/>
    <property type="evidence" value="ECO:0007669"/>
    <property type="project" value="InterPro"/>
</dbReference>
<dbReference type="RefSeq" id="WP_073074791.1">
    <property type="nucleotide sequence ID" value="NZ_MPPI01000046.1"/>
</dbReference>
<dbReference type="STRING" id="1920490.GCA_001895925_05376"/>
<keyword evidence="3" id="KW-1185">Reference proteome</keyword>
<sequence>MRELSKPSTAKCTCSLYILFLLAEPKYVSCVRLSEVMEGLSHDSVNRFLLRENYKPRDLFNEVLDHLILDGGVASVDDSVLDKPYRDPQSTALMGYFWSGKHKRTVKGINLITLYYTAVTGTSYPVNFRIYDKQEGKTKNEYFRDMVAEVKAWGLKLAWVTGDSWDSGIENLKFLRNEKVGFLFGIADNRQVSLERGIQVQVKTLPIPESGLVVYLKEFGWVKVFCQSFKNEDRYYIMHLPNDLELAQLNRQNFRQIHDSHWQIESFHRVIKQVCNIERFHVRTESAIRTHFFCALQAFCKLQTMRVEGLIDNLYQVSRQLFVPVIRQFILENLSQSTVA</sequence>
<comment type="caution">
    <text evidence="2">The sequence shown here is derived from an EMBL/GenBank/DDBJ whole genome shotgun (WGS) entry which is preliminary data.</text>
</comment>
<dbReference type="GO" id="GO:0006313">
    <property type="term" value="P:DNA transposition"/>
    <property type="evidence" value="ECO:0007669"/>
    <property type="project" value="InterPro"/>
</dbReference>
<dbReference type="OrthoDB" id="533194at2"/>
<dbReference type="Pfam" id="PF01609">
    <property type="entry name" value="DDE_Tnp_1"/>
    <property type="match status" value="1"/>
</dbReference>
<accession>A0A2T1CZJ2</accession>
<name>A0A2T1CZJ2_9CYAN</name>
<organism evidence="2 3">
    <name type="scientific">Phormidesmis priestleyi ULC007</name>
    <dbReference type="NCBI Taxonomy" id="1920490"/>
    <lineage>
        <taxon>Bacteria</taxon>
        <taxon>Bacillati</taxon>
        <taxon>Cyanobacteriota</taxon>
        <taxon>Cyanophyceae</taxon>
        <taxon>Leptolyngbyales</taxon>
        <taxon>Leptolyngbyaceae</taxon>
        <taxon>Phormidesmis</taxon>
    </lineage>
</organism>
<feature type="domain" description="Transposase IS4-like" evidence="1">
    <location>
        <begin position="95"/>
        <end position="293"/>
    </location>
</feature>
<dbReference type="Proteomes" id="UP000238634">
    <property type="component" value="Unassembled WGS sequence"/>
</dbReference>
<dbReference type="AlphaFoldDB" id="A0A2T1CZJ2"/>
<reference evidence="2 3" key="1">
    <citation type="submission" date="2018-02" db="EMBL/GenBank/DDBJ databases">
        <authorList>
            <person name="Cohen D.B."/>
            <person name="Kent A.D."/>
        </authorList>
    </citation>
    <scope>NUCLEOTIDE SEQUENCE [LARGE SCALE GENOMIC DNA]</scope>
    <source>
        <strain evidence="2 3">ULC007</strain>
    </source>
</reference>
<reference evidence="2 3" key="2">
    <citation type="submission" date="2018-03" db="EMBL/GenBank/DDBJ databases">
        <title>The ancient ancestry and fast evolution of plastids.</title>
        <authorList>
            <person name="Moore K.R."/>
            <person name="Magnabosco C."/>
            <person name="Momper L."/>
            <person name="Gold D.A."/>
            <person name="Bosak T."/>
            <person name="Fournier G.P."/>
        </authorList>
    </citation>
    <scope>NUCLEOTIDE SEQUENCE [LARGE SCALE GENOMIC DNA]</scope>
    <source>
        <strain evidence="2 3">ULC007</strain>
    </source>
</reference>
<protein>
    <submittedName>
        <fullName evidence="2">IS701 family transposase</fullName>
    </submittedName>
</protein>
<dbReference type="InterPro" id="IPR012337">
    <property type="entry name" value="RNaseH-like_sf"/>
</dbReference>